<gene>
    <name evidence="8" type="ORF">FNA46_08855</name>
</gene>
<dbReference type="CDD" id="cd06225">
    <property type="entry name" value="HAMP"/>
    <property type="match status" value="1"/>
</dbReference>
<dbReference type="InterPro" id="IPR004090">
    <property type="entry name" value="Chemotax_Me-accpt_rcpt"/>
</dbReference>
<dbReference type="Pfam" id="PF00672">
    <property type="entry name" value="HAMP"/>
    <property type="match status" value="1"/>
</dbReference>
<dbReference type="PANTHER" id="PTHR43531:SF11">
    <property type="entry name" value="METHYL-ACCEPTING CHEMOTAXIS PROTEIN 3"/>
    <property type="match status" value="1"/>
</dbReference>
<dbReference type="PROSITE" id="PS50885">
    <property type="entry name" value="HAMP"/>
    <property type="match status" value="2"/>
</dbReference>
<evidence type="ECO:0000256" key="5">
    <source>
        <dbReference type="SAM" id="MobiDB-lite"/>
    </source>
</evidence>
<comment type="caution">
    <text evidence="8">The sequence shown here is derived from an EMBL/GenBank/DDBJ whole genome shotgun (WGS) entry which is preliminary data.</text>
</comment>
<feature type="compositionally biased region" description="Basic and acidic residues" evidence="5">
    <location>
        <begin position="273"/>
        <end position="290"/>
    </location>
</feature>
<evidence type="ECO:0000313" key="9">
    <source>
        <dbReference type="Proteomes" id="UP000316801"/>
    </source>
</evidence>
<dbReference type="SUPFAM" id="SSF158472">
    <property type="entry name" value="HAMP domain-like"/>
    <property type="match status" value="1"/>
</dbReference>
<dbReference type="GO" id="GO:0016020">
    <property type="term" value="C:membrane"/>
    <property type="evidence" value="ECO:0007669"/>
    <property type="project" value="UniProtKB-SubCell"/>
</dbReference>
<dbReference type="SMART" id="SM00304">
    <property type="entry name" value="HAMP"/>
    <property type="match status" value="2"/>
</dbReference>
<dbReference type="SUPFAM" id="SSF58104">
    <property type="entry name" value="Methyl-accepting chemotaxis protein (MCP) signaling domain"/>
    <property type="match status" value="1"/>
</dbReference>
<feature type="domain" description="Methyl-accepting transducer" evidence="6">
    <location>
        <begin position="348"/>
        <end position="577"/>
    </location>
</feature>
<dbReference type="InterPro" id="IPR051310">
    <property type="entry name" value="MCP_chemotaxis"/>
</dbReference>
<dbReference type="Proteomes" id="UP000316801">
    <property type="component" value="Unassembled WGS sequence"/>
</dbReference>
<keyword evidence="9" id="KW-1185">Reference proteome</keyword>
<reference evidence="8 9" key="1">
    <citation type="submission" date="2019-07" db="EMBL/GenBank/DDBJ databases">
        <title>Ln-dependent methylotrophs.</title>
        <authorList>
            <person name="Tani A."/>
        </authorList>
    </citation>
    <scope>NUCLEOTIDE SEQUENCE [LARGE SCALE GENOMIC DNA]</scope>
    <source>
        <strain evidence="8 9">SM12</strain>
    </source>
</reference>
<feature type="region of interest" description="Disordered" evidence="5">
    <location>
        <begin position="267"/>
        <end position="290"/>
    </location>
</feature>
<dbReference type="InterPro" id="IPR024478">
    <property type="entry name" value="HlyB_4HB_MCP"/>
</dbReference>
<dbReference type="AlphaFoldDB" id="A0A549TCA4"/>
<evidence type="ECO:0000256" key="3">
    <source>
        <dbReference type="ARBA" id="ARBA00029447"/>
    </source>
</evidence>
<feature type="domain" description="HAMP" evidence="7">
    <location>
        <begin position="210"/>
        <end position="263"/>
    </location>
</feature>
<evidence type="ECO:0000256" key="1">
    <source>
        <dbReference type="ARBA" id="ARBA00004370"/>
    </source>
</evidence>
<name>A0A549TCA4_9HYPH</name>
<dbReference type="Pfam" id="PF00015">
    <property type="entry name" value="MCPsignal"/>
    <property type="match status" value="1"/>
</dbReference>
<dbReference type="RefSeq" id="WP_143124833.1">
    <property type="nucleotide sequence ID" value="NZ_VJMG01000020.1"/>
</dbReference>
<dbReference type="Gene3D" id="1.10.8.500">
    <property type="entry name" value="HAMP domain in histidine kinase"/>
    <property type="match status" value="1"/>
</dbReference>
<dbReference type="PANTHER" id="PTHR43531">
    <property type="entry name" value="PROTEIN ICFG"/>
    <property type="match status" value="1"/>
</dbReference>
<protein>
    <submittedName>
        <fullName evidence="8">HAMP domain-containing protein</fullName>
    </submittedName>
</protein>
<evidence type="ECO:0000256" key="2">
    <source>
        <dbReference type="ARBA" id="ARBA00022500"/>
    </source>
</evidence>
<evidence type="ECO:0000256" key="4">
    <source>
        <dbReference type="PROSITE-ProRule" id="PRU00284"/>
    </source>
</evidence>
<dbReference type="EMBL" id="VJMG01000020">
    <property type="protein sequence ID" value="TRL39530.1"/>
    <property type="molecule type" value="Genomic_DNA"/>
</dbReference>
<comment type="similarity">
    <text evidence="3">Belongs to the methyl-accepting chemotaxis (MCP) protein family.</text>
</comment>
<accession>A0A549TCA4</accession>
<organism evidence="8 9">
    <name type="scientific">Rhizobium straminoryzae</name>
    <dbReference type="NCBI Taxonomy" id="1387186"/>
    <lineage>
        <taxon>Bacteria</taxon>
        <taxon>Pseudomonadati</taxon>
        <taxon>Pseudomonadota</taxon>
        <taxon>Alphaproteobacteria</taxon>
        <taxon>Hyphomicrobiales</taxon>
        <taxon>Rhizobiaceae</taxon>
        <taxon>Rhizobium/Agrobacterium group</taxon>
        <taxon>Rhizobium</taxon>
    </lineage>
</organism>
<evidence type="ECO:0000259" key="6">
    <source>
        <dbReference type="PROSITE" id="PS50111"/>
    </source>
</evidence>
<dbReference type="GO" id="GO:0007165">
    <property type="term" value="P:signal transduction"/>
    <property type="evidence" value="ECO:0007669"/>
    <property type="project" value="UniProtKB-KW"/>
</dbReference>
<evidence type="ECO:0000259" key="7">
    <source>
        <dbReference type="PROSITE" id="PS50885"/>
    </source>
</evidence>
<dbReference type="PRINTS" id="PR00260">
    <property type="entry name" value="CHEMTRNSDUCR"/>
</dbReference>
<comment type="subcellular location">
    <subcellularLocation>
        <location evidence="1">Membrane</location>
    </subcellularLocation>
</comment>
<dbReference type="CDD" id="cd11386">
    <property type="entry name" value="MCP_signal"/>
    <property type="match status" value="1"/>
</dbReference>
<feature type="domain" description="HAMP" evidence="7">
    <location>
        <begin position="299"/>
        <end position="343"/>
    </location>
</feature>
<proteinExistence type="inferred from homology"/>
<dbReference type="GO" id="GO:0006935">
    <property type="term" value="P:chemotaxis"/>
    <property type="evidence" value="ECO:0007669"/>
    <property type="project" value="UniProtKB-KW"/>
</dbReference>
<keyword evidence="4" id="KW-0807">Transducer</keyword>
<sequence>MKRPSLRMALIGMLGFIALAVAALSITSVSSISSMRSETADIGDYWMERLLTARDIKGEFANIRLALARHAMVTDKAGLDAEQQTLRGFEAALRDAMARYEAKVRTETGRKLINDLKPLVAGYDNAAKWYVDQVAAGNIPKAIEYFKVEMKPRADAVNAKINELVDAIIANSKSVVTDAESAAGNSFATVISLSIATLTICSAGMYFAVVGIARPINAITEAMRRLAGGDDQSRIPFEGRSDEVGAMASAVEVFRQNSLSNKRLEQEALANRSEAEKQREAEQQRTAREAEQLRIASSALGAGLKRLAGGDLACRIQTQFAPEYEPLRQDFNATVEQLSQTVSAVITAVGNMDSGTREIASGANDLSKRTEQQAAALEETAAALDQITANVSSSSKMTEEARSVAQAATHSATQSANVVAHAEEAMQRIESSSQQISNIIGVIDEIAFQTNLLALNAGVEAARAGEAGKGFAVVAQEVRELAQRSAQAAKEIKGLIQNSTGEVEGGVKLVRQTGEALKTIGDHITRINSFMESIATSSREQSTGLTEVNVAVNQMDQTTQQNAAMVEQSTAAAASLSQEAGKLRELVSMFQLEASAVSHSSALRQVAQTMAQPAPASAPARPRVARALPQTQGNLAHKADDWQEF</sequence>
<dbReference type="Gene3D" id="1.10.287.950">
    <property type="entry name" value="Methyl-accepting chemotaxis protein"/>
    <property type="match status" value="1"/>
</dbReference>
<dbReference type="GO" id="GO:0004888">
    <property type="term" value="F:transmembrane signaling receptor activity"/>
    <property type="evidence" value="ECO:0007669"/>
    <property type="project" value="InterPro"/>
</dbReference>
<dbReference type="InterPro" id="IPR003660">
    <property type="entry name" value="HAMP_dom"/>
</dbReference>
<dbReference type="PROSITE" id="PS50111">
    <property type="entry name" value="CHEMOTAXIS_TRANSDUC_2"/>
    <property type="match status" value="1"/>
</dbReference>
<dbReference type="InterPro" id="IPR004089">
    <property type="entry name" value="MCPsignal_dom"/>
</dbReference>
<evidence type="ECO:0000313" key="8">
    <source>
        <dbReference type="EMBL" id="TRL39530.1"/>
    </source>
</evidence>
<dbReference type="SMART" id="SM00283">
    <property type="entry name" value="MA"/>
    <property type="match status" value="1"/>
</dbReference>
<dbReference type="Pfam" id="PF12729">
    <property type="entry name" value="4HB_MCP_1"/>
    <property type="match status" value="1"/>
</dbReference>
<keyword evidence="2" id="KW-0145">Chemotaxis</keyword>
<dbReference type="FunFam" id="1.10.287.950:FF:000001">
    <property type="entry name" value="Methyl-accepting chemotaxis sensory transducer"/>
    <property type="match status" value="1"/>
</dbReference>